<dbReference type="RefSeq" id="WP_133700009.1">
    <property type="nucleotide sequence ID" value="NZ_SNXS01000002.1"/>
</dbReference>
<gene>
    <name evidence="2" type="ORF">DES47_102297</name>
</gene>
<comment type="caution">
    <text evidence="2">The sequence shown here is derived from an EMBL/GenBank/DDBJ whole genome shotgun (WGS) entry which is preliminary data.</text>
</comment>
<reference evidence="2 3" key="1">
    <citation type="submission" date="2019-03" db="EMBL/GenBank/DDBJ databases">
        <title>Genomic Encyclopedia of Type Strains, Phase IV (KMG-IV): sequencing the most valuable type-strain genomes for metagenomic binning, comparative biology and taxonomic classification.</title>
        <authorList>
            <person name="Goeker M."/>
        </authorList>
    </citation>
    <scope>NUCLEOTIDE SEQUENCE [LARGE SCALE GENOMIC DNA]</scope>
    <source>
        <strain evidence="2 3">DSM 16998</strain>
    </source>
</reference>
<dbReference type="InParanoid" id="A0A4R6QQ04"/>
<proteinExistence type="predicted"/>
<organism evidence="2 3">
    <name type="scientific">Roseateles toxinivorans</name>
    <dbReference type="NCBI Taxonomy" id="270368"/>
    <lineage>
        <taxon>Bacteria</taxon>
        <taxon>Pseudomonadati</taxon>
        <taxon>Pseudomonadota</taxon>
        <taxon>Betaproteobacteria</taxon>
        <taxon>Burkholderiales</taxon>
        <taxon>Sphaerotilaceae</taxon>
        <taxon>Roseateles</taxon>
    </lineage>
</organism>
<dbReference type="Proteomes" id="UP000295361">
    <property type="component" value="Unassembled WGS sequence"/>
</dbReference>
<dbReference type="OrthoDB" id="289296at2"/>
<evidence type="ECO:0000256" key="1">
    <source>
        <dbReference type="SAM" id="MobiDB-lite"/>
    </source>
</evidence>
<name>A0A4R6QQ04_9BURK</name>
<dbReference type="EMBL" id="SNXS01000002">
    <property type="protein sequence ID" value="TDP72552.1"/>
    <property type="molecule type" value="Genomic_DNA"/>
</dbReference>
<protein>
    <submittedName>
        <fullName evidence="2">Uncharacterized protein (TIGR03643 family)</fullName>
    </submittedName>
</protein>
<dbReference type="AlphaFoldDB" id="A0A4R6QQ04"/>
<evidence type="ECO:0000313" key="2">
    <source>
        <dbReference type="EMBL" id="TDP72552.1"/>
    </source>
</evidence>
<evidence type="ECO:0000313" key="3">
    <source>
        <dbReference type="Proteomes" id="UP000295361"/>
    </source>
</evidence>
<accession>A0A4R6QQ04</accession>
<feature type="region of interest" description="Disordered" evidence="1">
    <location>
        <begin position="58"/>
        <end position="77"/>
    </location>
</feature>
<dbReference type="InterPro" id="IPR019882">
    <property type="entry name" value="CHP03643"/>
</dbReference>
<keyword evidence="3" id="KW-1185">Reference proteome</keyword>
<dbReference type="Pfam" id="PF10985">
    <property type="entry name" value="DUF2805"/>
    <property type="match status" value="1"/>
</dbReference>
<sequence length="77" mass="8641">MAKPIPRLSPDQIQRIIATAWDDTPPFNAVLMQHGISQGELVQLLKRELTPNAFKLWRARTGGGKPNAPMKRKPRGK</sequence>